<dbReference type="SMART" id="SM00665">
    <property type="entry name" value="B561"/>
    <property type="match status" value="1"/>
</dbReference>
<dbReference type="PROSITE" id="PS50939">
    <property type="entry name" value="CYTOCHROME_B561"/>
    <property type="match status" value="1"/>
</dbReference>
<evidence type="ECO:0000256" key="7">
    <source>
        <dbReference type="ARBA" id="ARBA00022982"/>
    </source>
</evidence>
<feature type="transmembrane region" description="Helical" evidence="12">
    <location>
        <begin position="312"/>
        <end position="332"/>
    </location>
</feature>
<feature type="transmembrane region" description="Helical" evidence="12">
    <location>
        <begin position="283"/>
        <end position="300"/>
    </location>
</feature>
<keyword evidence="6 13" id="KW-0732">Signal</keyword>
<dbReference type="InterPro" id="IPR045265">
    <property type="entry name" value="AIR12_DOMON"/>
</dbReference>
<keyword evidence="9 12" id="KW-0472">Membrane</keyword>
<evidence type="ECO:0000313" key="17">
    <source>
        <dbReference type="Proteomes" id="UP000298416"/>
    </source>
</evidence>
<evidence type="ECO:0000256" key="4">
    <source>
        <dbReference type="ARBA" id="ARBA00022692"/>
    </source>
</evidence>
<evidence type="ECO:0000256" key="12">
    <source>
        <dbReference type="SAM" id="Phobius"/>
    </source>
</evidence>
<dbReference type="CDD" id="cd08760">
    <property type="entry name" value="Cyt_b561_FRRS1_like"/>
    <property type="match status" value="1"/>
</dbReference>
<name>A0A8X8XCA0_SALSN</name>
<organism evidence="16">
    <name type="scientific">Salvia splendens</name>
    <name type="common">Scarlet sage</name>
    <dbReference type="NCBI Taxonomy" id="180675"/>
    <lineage>
        <taxon>Eukaryota</taxon>
        <taxon>Viridiplantae</taxon>
        <taxon>Streptophyta</taxon>
        <taxon>Embryophyta</taxon>
        <taxon>Tracheophyta</taxon>
        <taxon>Spermatophyta</taxon>
        <taxon>Magnoliopsida</taxon>
        <taxon>eudicotyledons</taxon>
        <taxon>Gunneridae</taxon>
        <taxon>Pentapetalae</taxon>
        <taxon>asterids</taxon>
        <taxon>lamiids</taxon>
        <taxon>Lamiales</taxon>
        <taxon>Lamiaceae</taxon>
        <taxon>Nepetoideae</taxon>
        <taxon>Mentheae</taxon>
        <taxon>Salviinae</taxon>
        <taxon>Salvia</taxon>
        <taxon>Salvia subgen. Calosphace</taxon>
        <taxon>core Calosphace</taxon>
    </lineage>
</organism>
<feature type="signal peptide" evidence="13">
    <location>
        <begin position="1"/>
        <end position="23"/>
    </location>
</feature>
<feature type="domain" description="DOMON" evidence="14">
    <location>
        <begin position="47"/>
        <end position="162"/>
    </location>
</feature>
<evidence type="ECO:0000256" key="13">
    <source>
        <dbReference type="SAM" id="SignalP"/>
    </source>
</evidence>
<evidence type="ECO:0000259" key="15">
    <source>
        <dbReference type="PROSITE" id="PS50939"/>
    </source>
</evidence>
<dbReference type="InterPro" id="IPR006593">
    <property type="entry name" value="Cyt_b561/ferric_Rdtase_TM"/>
</dbReference>
<feature type="domain" description="Cytochrome b561" evidence="15">
    <location>
        <begin position="177"/>
        <end position="371"/>
    </location>
</feature>
<dbReference type="EMBL" id="PNBA02000009">
    <property type="protein sequence ID" value="KAG6411900.1"/>
    <property type="molecule type" value="Genomic_DNA"/>
</dbReference>
<dbReference type="FunFam" id="1.20.120.1770:FF:000007">
    <property type="entry name" value="Cytochrome b561 and DOMON domain-containing protein"/>
    <property type="match status" value="1"/>
</dbReference>
<evidence type="ECO:0000256" key="2">
    <source>
        <dbReference type="ARBA" id="ARBA00004141"/>
    </source>
</evidence>
<keyword evidence="7" id="KW-0249">Electron transport</keyword>
<dbReference type="PANTHER" id="PTHR23130:SF195">
    <property type="entry name" value="CYTOCHROME B561 AND DOMON DOMAIN-CONTAINING PROTEIN"/>
    <property type="match status" value="1"/>
</dbReference>
<evidence type="ECO:0000256" key="6">
    <source>
        <dbReference type="ARBA" id="ARBA00022729"/>
    </source>
</evidence>
<keyword evidence="4 12" id="KW-0812">Transmembrane</keyword>
<feature type="chain" id="PRO_5036493190" description="Cytochrome b561 and DOMON domain-containing protein" evidence="13">
    <location>
        <begin position="24"/>
        <end position="458"/>
    </location>
</feature>
<dbReference type="Pfam" id="PF03188">
    <property type="entry name" value="Cytochrom_B561"/>
    <property type="match status" value="1"/>
</dbReference>
<keyword evidence="5" id="KW-0479">Metal-binding</keyword>
<feature type="transmembrane region" description="Helical" evidence="12">
    <location>
        <begin position="242"/>
        <end position="263"/>
    </location>
</feature>
<evidence type="ECO:0000256" key="9">
    <source>
        <dbReference type="ARBA" id="ARBA00023136"/>
    </source>
</evidence>
<evidence type="ECO:0000256" key="10">
    <source>
        <dbReference type="ARBA" id="ARBA00053871"/>
    </source>
</evidence>
<feature type="transmembrane region" description="Helical" evidence="12">
    <location>
        <begin position="212"/>
        <end position="230"/>
    </location>
</feature>
<proteinExistence type="predicted"/>
<comment type="cofactor">
    <cofactor evidence="1">
        <name>heme b</name>
        <dbReference type="ChEBI" id="CHEBI:60344"/>
    </cofactor>
</comment>
<comment type="function">
    <text evidence="10">May act as a catecholamine-responsive trans-membrane electron transporter.</text>
</comment>
<keyword evidence="8 12" id="KW-1133">Transmembrane helix</keyword>
<dbReference type="GO" id="GO:0046872">
    <property type="term" value="F:metal ion binding"/>
    <property type="evidence" value="ECO:0007669"/>
    <property type="project" value="UniProtKB-KW"/>
</dbReference>
<evidence type="ECO:0000256" key="8">
    <source>
        <dbReference type="ARBA" id="ARBA00022989"/>
    </source>
</evidence>
<keyword evidence="3" id="KW-0813">Transport</keyword>
<dbReference type="InterPro" id="IPR005018">
    <property type="entry name" value="DOMON_domain"/>
</dbReference>
<feature type="region of interest" description="Disordered" evidence="11">
    <location>
        <begin position="417"/>
        <end position="458"/>
    </location>
</feature>
<sequence length="458" mass="49419">MASPLLPALLLLSLFSLLPPSHPAPPCSSHQFSSNKTYPFCADLPALGASLHWAYDPAQAALSLSFVAPPAGPKGWISWAINPSGSGMRGSQALAAFVGAGGGMTVKTFNVSDYALAAPTDALWFAVNETVAEFGGGVMTLFARLVLPEKGIAVVNHVWQVGSDVEGETPLEHASEPDNLMAKGRLDLVRGTAASAGAGGGNGRSRKRNIHGLLNVISWGFMFPAGIVIARYLRVFPSANPAWFYLHVSCQVSAYGIGVAGWGTGLKLGGESKGITHSFHRNIGITLFALATLQMFALVLRPEKDHKYRSYWNIYHHVIGYTIVALGITNVFKGFDILKPQEKWRTTYIVSSGIPGRQPPRTEEISDTGKTQMQLPPNLDPSVLHQLLNLTLERLSLLPPDQQQQEEVLHQQNDDIARSDRNSVTAPAAANGGGSQDADMKEQHHGPRKPYQNYSDRC</sequence>
<evidence type="ECO:0008006" key="18">
    <source>
        <dbReference type="Google" id="ProtNLM"/>
    </source>
</evidence>
<dbReference type="Gene3D" id="1.20.120.1770">
    <property type="match status" value="1"/>
</dbReference>
<feature type="region of interest" description="Disordered" evidence="11">
    <location>
        <begin position="351"/>
        <end position="376"/>
    </location>
</feature>
<comment type="caution">
    <text evidence="16">The sequence shown here is derived from an EMBL/GenBank/DDBJ whole genome shotgun (WGS) entry which is preliminary data.</text>
</comment>
<dbReference type="Pfam" id="PF04526">
    <property type="entry name" value="DUF568"/>
    <property type="match status" value="1"/>
</dbReference>
<accession>A0A8X8XCA0</accession>
<gene>
    <name evidence="16" type="ORF">SASPL_124553</name>
</gene>
<protein>
    <recommendedName>
        <fullName evidence="18">Cytochrome b561 and DOMON domain-containing protein</fullName>
    </recommendedName>
</protein>
<dbReference type="AlphaFoldDB" id="A0A8X8XCA0"/>
<dbReference type="GO" id="GO:0016020">
    <property type="term" value="C:membrane"/>
    <property type="evidence" value="ECO:0007669"/>
    <property type="project" value="UniProtKB-SubCell"/>
</dbReference>
<dbReference type="Proteomes" id="UP000298416">
    <property type="component" value="Unassembled WGS sequence"/>
</dbReference>
<evidence type="ECO:0000256" key="1">
    <source>
        <dbReference type="ARBA" id="ARBA00001970"/>
    </source>
</evidence>
<evidence type="ECO:0000313" key="16">
    <source>
        <dbReference type="EMBL" id="KAG6411900.1"/>
    </source>
</evidence>
<reference evidence="16" key="1">
    <citation type="submission" date="2018-01" db="EMBL/GenBank/DDBJ databases">
        <authorList>
            <person name="Mao J.F."/>
        </authorList>
    </citation>
    <scope>NUCLEOTIDE SEQUENCE</scope>
    <source>
        <strain evidence="16">Huo1</strain>
        <tissue evidence="16">Leaf</tissue>
    </source>
</reference>
<reference evidence="16" key="2">
    <citation type="submission" date="2020-08" db="EMBL/GenBank/DDBJ databases">
        <title>Plant Genome Project.</title>
        <authorList>
            <person name="Zhang R.-G."/>
        </authorList>
    </citation>
    <scope>NUCLEOTIDE SEQUENCE</scope>
    <source>
        <strain evidence="16">Huo1</strain>
        <tissue evidence="16">Leaf</tissue>
    </source>
</reference>
<evidence type="ECO:0000259" key="14">
    <source>
        <dbReference type="PROSITE" id="PS50836"/>
    </source>
</evidence>
<evidence type="ECO:0000256" key="5">
    <source>
        <dbReference type="ARBA" id="ARBA00022723"/>
    </source>
</evidence>
<comment type="subcellular location">
    <subcellularLocation>
        <location evidence="2">Membrane</location>
        <topology evidence="2">Multi-pass membrane protein</topology>
    </subcellularLocation>
</comment>
<evidence type="ECO:0000256" key="3">
    <source>
        <dbReference type="ARBA" id="ARBA00022448"/>
    </source>
</evidence>
<dbReference type="CDD" id="cd09629">
    <property type="entry name" value="DOMON_CIL1_like"/>
    <property type="match status" value="1"/>
</dbReference>
<keyword evidence="17" id="KW-1185">Reference proteome</keyword>
<dbReference type="PANTHER" id="PTHR23130">
    <property type="entry name" value="CYTOCHROME B561 AND DOMON DOMAIN-CONTAINING PROTEIN"/>
    <property type="match status" value="1"/>
</dbReference>
<evidence type="ECO:0000256" key="11">
    <source>
        <dbReference type="SAM" id="MobiDB-lite"/>
    </source>
</evidence>
<dbReference type="PROSITE" id="PS50836">
    <property type="entry name" value="DOMON"/>
    <property type="match status" value="1"/>
</dbReference>